<protein>
    <submittedName>
        <fullName evidence="12">Zinc finger protein OZF-like isoform X1</fullName>
    </submittedName>
</protein>
<dbReference type="GeneID" id="109097815"/>
<reference evidence="12" key="1">
    <citation type="submission" date="2025-08" db="UniProtKB">
        <authorList>
            <consortium name="RefSeq"/>
        </authorList>
    </citation>
    <scope>IDENTIFICATION</scope>
    <source>
        <tissue evidence="12">Muscle</tissue>
    </source>
</reference>
<dbReference type="PROSITE" id="PS00028">
    <property type="entry name" value="ZINC_FINGER_C2H2_1"/>
    <property type="match status" value="2"/>
</dbReference>
<dbReference type="FunFam" id="3.30.160.60:FF:000446">
    <property type="entry name" value="Zinc finger protein"/>
    <property type="match status" value="1"/>
</dbReference>
<feature type="region of interest" description="Disordered" evidence="10">
    <location>
        <begin position="144"/>
        <end position="226"/>
    </location>
</feature>
<evidence type="ECO:0000256" key="8">
    <source>
        <dbReference type="ARBA" id="ARBA00023242"/>
    </source>
</evidence>
<keyword evidence="7" id="KW-0862">Zinc</keyword>
<dbReference type="KEGG" id="ccar:109097815"/>
<dbReference type="OrthoDB" id="8858640at2759"/>
<dbReference type="PANTHER" id="PTHR24404:SF114">
    <property type="entry name" value="KLUMPFUSS, ISOFORM B-RELATED"/>
    <property type="match status" value="1"/>
</dbReference>
<dbReference type="Pfam" id="PF00096">
    <property type="entry name" value="zf-C2H2"/>
    <property type="match status" value="1"/>
</dbReference>
<evidence type="ECO:0000259" key="11">
    <source>
        <dbReference type="PROSITE" id="PS50157"/>
    </source>
</evidence>
<dbReference type="PROSITE" id="PS50157">
    <property type="entry name" value="ZINC_FINGER_C2H2_2"/>
    <property type="match status" value="3"/>
</dbReference>
<keyword evidence="4" id="KW-0677">Repeat</keyword>
<comment type="pathway">
    <text evidence="2">Protein modification; protein ubiquitination.</text>
</comment>
<feature type="compositionally biased region" description="Basic residues" evidence="10">
    <location>
        <begin position="211"/>
        <end position="226"/>
    </location>
</feature>
<evidence type="ECO:0000256" key="6">
    <source>
        <dbReference type="ARBA" id="ARBA00022786"/>
    </source>
</evidence>
<dbReference type="InterPro" id="IPR013087">
    <property type="entry name" value="Znf_C2H2_type"/>
</dbReference>
<feature type="compositionally biased region" description="Acidic residues" evidence="10">
    <location>
        <begin position="158"/>
        <end position="179"/>
    </location>
</feature>
<proteinExistence type="predicted"/>
<evidence type="ECO:0000256" key="9">
    <source>
        <dbReference type="PROSITE-ProRule" id="PRU00042"/>
    </source>
</evidence>
<evidence type="ECO:0000256" key="7">
    <source>
        <dbReference type="ARBA" id="ARBA00022833"/>
    </source>
</evidence>
<dbReference type="RefSeq" id="XP_042573472.1">
    <property type="nucleotide sequence ID" value="XM_042717538.1"/>
</dbReference>
<accession>A0A9Q9ZTK0</accession>
<dbReference type="GO" id="GO:0000978">
    <property type="term" value="F:RNA polymerase II cis-regulatory region sequence-specific DNA binding"/>
    <property type="evidence" value="ECO:0007669"/>
    <property type="project" value="TreeGrafter"/>
</dbReference>
<evidence type="ECO:0000256" key="2">
    <source>
        <dbReference type="ARBA" id="ARBA00004906"/>
    </source>
</evidence>
<dbReference type="Proteomes" id="UP001155660">
    <property type="component" value="Chromosome B1"/>
</dbReference>
<feature type="domain" description="C2H2-type" evidence="11">
    <location>
        <begin position="287"/>
        <end position="310"/>
    </location>
</feature>
<feature type="domain" description="C2H2-type" evidence="11">
    <location>
        <begin position="231"/>
        <end position="258"/>
    </location>
</feature>
<sequence length="310" mass="35578">MMLSMKAQVEVVCCKSVGTDLSMLDIEDFITEICRLKKEVASLETKLRERGDKLNREDVEQVSVRVTDGTEAQDSVWSVRDQRSRDTQDSELSLTLLCYTDAQDHESTDQTSDCNAGEQQMLQTPLKMCSVKLVDCRNLIESRGEETTAEKEQQHTEEQEDDENGDDEDEDHNNVDDGDFVPLDDSAGSSSDGETGSTSKEQRTVTNCGKKISKQGHLTRHQRKHRKRKDYSCKICNISFPTFKERTLHSKEHSVKKEFRCEQCGKDFFNTLYSMRAHIKTHEEKSLQCNECSKFFRNKRDLSVHMRSHG</sequence>
<dbReference type="GO" id="GO:0008270">
    <property type="term" value="F:zinc ion binding"/>
    <property type="evidence" value="ECO:0007669"/>
    <property type="project" value="UniProtKB-KW"/>
</dbReference>
<keyword evidence="5 9" id="KW-0863">Zinc-finger</keyword>
<name>A0A9Q9ZTK0_CYPCA</name>
<dbReference type="SMART" id="SM00355">
    <property type="entry name" value="ZnF_C2H2"/>
    <property type="match status" value="4"/>
</dbReference>
<evidence type="ECO:0000256" key="1">
    <source>
        <dbReference type="ARBA" id="ARBA00004123"/>
    </source>
</evidence>
<evidence type="ECO:0000313" key="12">
    <source>
        <dbReference type="RefSeq" id="XP_042573472.1"/>
    </source>
</evidence>
<evidence type="ECO:0000256" key="5">
    <source>
        <dbReference type="ARBA" id="ARBA00022771"/>
    </source>
</evidence>
<evidence type="ECO:0000256" key="4">
    <source>
        <dbReference type="ARBA" id="ARBA00022737"/>
    </source>
</evidence>
<gene>
    <name evidence="12" type="primary">LOC109097815</name>
</gene>
<evidence type="ECO:0000256" key="3">
    <source>
        <dbReference type="ARBA" id="ARBA00022723"/>
    </source>
</evidence>
<evidence type="ECO:0000256" key="10">
    <source>
        <dbReference type="SAM" id="MobiDB-lite"/>
    </source>
</evidence>
<dbReference type="InterPro" id="IPR050589">
    <property type="entry name" value="Ikaros_C2H2-ZF"/>
</dbReference>
<keyword evidence="8" id="KW-0539">Nucleus</keyword>
<dbReference type="GO" id="GO:0006357">
    <property type="term" value="P:regulation of transcription by RNA polymerase II"/>
    <property type="evidence" value="ECO:0007669"/>
    <property type="project" value="TreeGrafter"/>
</dbReference>
<keyword evidence="6" id="KW-0833">Ubl conjugation pathway</keyword>
<dbReference type="PANTHER" id="PTHR24404">
    <property type="entry name" value="ZINC FINGER PROTEIN"/>
    <property type="match status" value="1"/>
</dbReference>
<organism evidence="12">
    <name type="scientific">Cyprinus carpio</name>
    <name type="common">Common carp</name>
    <dbReference type="NCBI Taxonomy" id="7962"/>
    <lineage>
        <taxon>Eukaryota</taxon>
        <taxon>Metazoa</taxon>
        <taxon>Chordata</taxon>
        <taxon>Craniata</taxon>
        <taxon>Vertebrata</taxon>
        <taxon>Euteleostomi</taxon>
        <taxon>Actinopterygii</taxon>
        <taxon>Neopterygii</taxon>
        <taxon>Teleostei</taxon>
        <taxon>Ostariophysi</taxon>
        <taxon>Cypriniformes</taxon>
        <taxon>Cyprinidae</taxon>
        <taxon>Cyprininae</taxon>
        <taxon>Cyprinus</taxon>
    </lineage>
</organism>
<feature type="domain" description="C2H2-type" evidence="11">
    <location>
        <begin position="203"/>
        <end position="230"/>
    </location>
</feature>
<dbReference type="GO" id="GO:0005634">
    <property type="term" value="C:nucleus"/>
    <property type="evidence" value="ECO:0007669"/>
    <property type="project" value="UniProtKB-SubCell"/>
</dbReference>
<keyword evidence="3" id="KW-0479">Metal-binding</keyword>
<dbReference type="AlphaFoldDB" id="A0A9Q9ZTK0"/>
<feature type="compositionally biased region" description="Low complexity" evidence="10">
    <location>
        <begin position="184"/>
        <end position="199"/>
    </location>
</feature>
<feature type="compositionally biased region" description="Basic and acidic residues" evidence="10">
    <location>
        <begin position="144"/>
        <end position="157"/>
    </location>
</feature>
<comment type="subcellular location">
    <subcellularLocation>
        <location evidence="1">Nucleus</location>
    </subcellularLocation>
</comment>
<dbReference type="GO" id="GO:0003700">
    <property type="term" value="F:DNA-binding transcription factor activity"/>
    <property type="evidence" value="ECO:0007669"/>
    <property type="project" value="TreeGrafter"/>
</dbReference>